<dbReference type="InterPro" id="IPR038672">
    <property type="entry name" value="CpcT/CpeT_sf"/>
</dbReference>
<evidence type="ECO:0000313" key="5">
    <source>
        <dbReference type="Proteomes" id="UP000753908"/>
    </source>
</evidence>
<feature type="signal peptide" evidence="3">
    <location>
        <begin position="1"/>
        <end position="35"/>
    </location>
</feature>
<dbReference type="PANTHER" id="PTHR35137">
    <property type="entry name" value="CHROMOPHORE LYASE CRL, CHLOROPLASTIC"/>
    <property type="match status" value="1"/>
</dbReference>
<dbReference type="EMBL" id="JAHHIF010000005">
    <property type="protein sequence ID" value="MBW4543792.1"/>
    <property type="molecule type" value="Genomic_DNA"/>
</dbReference>
<evidence type="ECO:0000313" key="4">
    <source>
        <dbReference type="EMBL" id="MBW4543792.1"/>
    </source>
</evidence>
<protein>
    <submittedName>
        <fullName evidence="4">Chromophore lyase CpcT/CpeT</fullName>
    </submittedName>
</protein>
<name>A0A951U8H1_9CYAN</name>
<keyword evidence="2 4" id="KW-0456">Lyase</keyword>
<proteinExistence type="inferred from homology"/>
<dbReference type="Gene3D" id="2.40.128.590">
    <property type="entry name" value="CpcT/CpeT domain"/>
    <property type="match status" value="1"/>
</dbReference>
<dbReference type="Proteomes" id="UP000753908">
    <property type="component" value="Unassembled WGS sequence"/>
</dbReference>
<sequence length="230" mass="24952">MKNQRVRTGVPQVAKPSAFIAPIAFLWAVTTPAQAVPIPIEQQVQDVVSHLVGVMDTSAQAAATPGAPNVRMTTCQVSVENADTSLNPRSSVFLYQEQALSESLNSPYRQRFLRIAPSTGGESVESLAFKPPTPEALIGLCNQLEAKRVVQQSDIGEAACSVFLKPEGENYIGETPAEGCATNVRGAVRITNRIVLHQTGMDTLDRGFDANGNRVWGAKDQPYQFRWVDK</sequence>
<dbReference type="PANTHER" id="PTHR35137:SF1">
    <property type="entry name" value="CHROMOPHORE LYASE CRL, CHLOROPLASTIC"/>
    <property type="match status" value="1"/>
</dbReference>
<gene>
    <name evidence="4" type="ORF">KME25_05010</name>
</gene>
<feature type="chain" id="PRO_5037211169" evidence="3">
    <location>
        <begin position="36"/>
        <end position="230"/>
    </location>
</feature>
<dbReference type="InterPro" id="IPR010404">
    <property type="entry name" value="CpcT/CpeT"/>
</dbReference>
<reference evidence="4" key="1">
    <citation type="submission" date="2021-05" db="EMBL/GenBank/DDBJ databases">
        <authorList>
            <person name="Pietrasiak N."/>
            <person name="Ward R."/>
            <person name="Stajich J.E."/>
            <person name="Kurbessoian T."/>
        </authorList>
    </citation>
    <scope>NUCLEOTIDE SEQUENCE</scope>
    <source>
        <strain evidence="4">CPER-KK1</strain>
    </source>
</reference>
<dbReference type="GO" id="GO:0016829">
    <property type="term" value="F:lyase activity"/>
    <property type="evidence" value="ECO:0007669"/>
    <property type="project" value="UniProtKB-KW"/>
</dbReference>
<evidence type="ECO:0000256" key="3">
    <source>
        <dbReference type="SAM" id="SignalP"/>
    </source>
</evidence>
<dbReference type="Pfam" id="PF06206">
    <property type="entry name" value="CpeT"/>
    <property type="match status" value="1"/>
</dbReference>
<evidence type="ECO:0000256" key="1">
    <source>
        <dbReference type="ARBA" id="ARBA00008206"/>
    </source>
</evidence>
<comment type="similarity">
    <text evidence="1">Belongs to the CpcT/CpeT biliprotein lyase family.</text>
</comment>
<comment type="caution">
    <text evidence="4">The sequence shown here is derived from an EMBL/GenBank/DDBJ whole genome shotgun (WGS) entry which is preliminary data.</text>
</comment>
<dbReference type="AlphaFoldDB" id="A0A951U8H1"/>
<keyword evidence="3" id="KW-0732">Signal</keyword>
<accession>A0A951U8H1</accession>
<organism evidence="4 5">
    <name type="scientific">Symplocastrum torsivum CPER-KK1</name>
    <dbReference type="NCBI Taxonomy" id="450513"/>
    <lineage>
        <taxon>Bacteria</taxon>
        <taxon>Bacillati</taxon>
        <taxon>Cyanobacteriota</taxon>
        <taxon>Cyanophyceae</taxon>
        <taxon>Oscillatoriophycideae</taxon>
        <taxon>Oscillatoriales</taxon>
        <taxon>Microcoleaceae</taxon>
        <taxon>Symplocastrum</taxon>
    </lineage>
</organism>
<dbReference type="CDD" id="cd16338">
    <property type="entry name" value="CpcT"/>
    <property type="match status" value="1"/>
</dbReference>
<reference evidence="4" key="2">
    <citation type="journal article" date="2022" name="Microbiol. Resour. Announc.">
        <title>Metagenome Sequencing to Explore Phylogenomics of Terrestrial Cyanobacteria.</title>
        <authorList>
            <person name="Ward R.D."/>
            <person name="Stajich J.E."/>
            <person name="Johansen J.R."/>
            <person name="Huntemann M."/>
            <person name="Clum A."/>
            <person name="Foster B."/>
            <person name="Foster B."/>
            <person name="Roux S."/>
            <person name="Palaniappan K."/>
            <person name="Varghese N."/>
            <person name="Mukherjee S."/>
            <person name="Reddy T.B.K."/>
            <person name="Daum C."/>
            <person name="Copeland A."/>
            <person name="Chen I.A."/>
            <person name="Ivanova N.N."/>
            <person name="Kyrpides N.C."/>
            <person name="Shapiro N."/>
            <person name="Eloe-Fadrosh E.A."/>
            <person name="Pietrasiak N."/>
        </authorList>
    </citation>
    <scope>NUCLEOTIDE SEQUENCE</scope>
    <source>
        <strain evidence="4">CPER-KK1</strain>
    </source>
</reference>
<evidence type="ECO:0000256" key="2">
    <source>
        <dbReference type="ARBA" id="ARBA00023239"/>
    </source>
</evidence>